<evidence type="ECO:0000256" key="5">
    <source>
        <dbReference type="ARBA" id="ARBA00022692"/>
    </source>
</evidence>
<dbReference type="InterPro" id="IPR006507">
    <property type="entry name" value="UPF0283"/>
</dbReference>
<accession>Q2IT25</accession>
<feature type="transmembrane region" description="Helical" evidence="9">
    <location>
        <begin position="90"/>
        <end position="108"/>
    </location>
</feature>
<dbReference type="OrthoDB" id="9816060at2"/>
<comment type="similarity">
    <text evidence="2">Belongs to the UPF0283 family.</text>
</comment>
<keyword evidence="7 9" id="KW-0472">Membrane</keyword>
<proteinExistence type="inferred from homology"/>
<dbReference type="NCBIfam" id="TIGR01620">
    <property type="entry name" value="hyp_HI0043"/>
    <property type="match status" value="1"/>
</dbReference>
<dbReference type="EMBL" id="CP000250">
    <property type="protein sequence ID" value="ABD08635.1"/>
    <property type="molecule type" value="Genomic_DNA"/>
</dbReference>
<feature type="compositionally biased region" description="Low complexity" evidence="8">
    <location>
        <begin position="30"/>
        <end position="52"/>
    </location>
</feature>
<dbReference type="KEGG" id="rpb:RPB_3942"/>
<feature type="region of interest" description="Disordered" evidence="8">
    <location>
        <begin position="1"/>
        <end position="57"/>
    </location>
</feature>
<dbReference type="HOGENOM" id="CLU_057693_1_0_5"/>
<comment type="subcellular location">
    <subcellularLocation>
        <location evidence="1">Cell inner membrane</location>
        <topology evidence="1">Multi-pass membrane protein</topology>
    </subcellularLocation>
</comment>
<dbReference type="PANTHER" id="PTHR39342">
    <property type="entry name" value="UPF0283 MEMBRANE PROTEIN YCJF"/>
    <property type="match status" value="1"/>
</dbReference>
<evidence type="ECO:0000256" key="1">
    <source>
        <dbReference type="ARBA" id="ARBA00004429"/>
    </source>
</evidence>
<evidence type="ECO:0000313" key="11">
    <source>
        <dbReference type="Proteomes" id="UP000008809"/>
    </source>
</evidence>
<sequence length="367" mass="39143">MTERVPPRRPATFKLTDPSVVLIDSDESGSSRPAAQASATASSTASAASSASAPPPRARIQLAKEAEPPIVAPKPPASVINPKKGFRWGTLFWSAAGGLVTLAFWLWVSKLIEDLFAQSQTLGTVGMVLALLAAGSLAIIVGREAFGLIRLARIEQLHARAAKVLETDNRAEAQAIIRELLKFEHPNPQLARGRATLEKHIDDIIDGADLIRLAERELMTPLDLEARVMISKAAQRVSLVTAISPKALIDVLFVAIVATRLIGQLARLYGGRPGALGMFKLMRQTISHLAVTGGIALSDSVMQSVLGHGLASRLSAKLGEGVVNGMLTARLGLAAIDLTRPLPFDALSRPVLGDLVKDLLKKREKDE</sequence>
<protein>
    <recommendedName>
        <fullName evidence="12">TIGR01620 family protein</fullName>
    </recommendedName>
</protein>
<evidence type="ECO:0000256" key="4">
    <source>
        <dbReference type="ARBA" id="ARBA00022519"/>
    </source>
</evidence>
<keyword evidence="11" id="KW-1185">Reference proteome</keyword>
<dbReference type="RefSeq" id="WP_011442819.1">
    <property type="nucleotide sequence ID" value="NC_007778.1"/>
</dbReference>
<feature type="transmembrane region" description="Helical" evidence="9">
    <location>
        <begin position="120"/>
        <end position="141"/>
    </location>
</feature>
<reference evidence="10 11" key="1">
    <citation type="submission" date="2006-01" db="EMBL/GenBank/DDBJ databases">
        <title>Complete sequence of Rhodopseudomonas palustris HaA2.</title>
        <authorList>
            <consortium name="US DOE Joint Genome Institute"/>
            <person name="Copeland A."/>
            <person name="Lucas S."/>
            <person name="Lapidus A."/>
            <person name="Barry K."/>
            <person name="Detter J.C."/>
            <person name="Glavina T."/>
            <person name="Hammon N."/>
            <person name="Israni S."/>
            <person name="Pitluck S."/>
            <person name="Chain P."/>
            <person name="Malfatti S."/>
            <person name="Shin M."/>
            <person name="Vergez L."/>
            <person name="Schmutz J."/>
            <person name="Larimer F."/>
            <person name="Land M."/>
            <person name="Hauser L."/>
            <person name="Pelletier D.A."/>
            <person name="Kyrpides N."/>
            <person name="Anderson I."/>
            <person name="Oda Y."/>
            <person name="Harwood C.S."/>
            <person name="Richardson P."/>
        </authorList>
    </citation>
    <scope>NUCLEOTIDE SEQUENCE [LARGE SCALE GENOMIC DNA]</scope>
    <source>
        <strain evidence="10 11">HaA2</strain>
    </source>
</reference>
<name>Q2IT25_RHOP2</name>
<dbReference type="Pfam" id="PF05128">
    <property type="entry name" value="DUF697"/>
    <property type="match status" value="1"/>
</dbReference>
<evidence type="ECO:0000256" key="8">
    <source>
        <dbReference type="SAM" id="MobiDB-lite"/>
    </source>
</evidence>
<evidence type="ECO:0000256" key="6">
    <source>
        <dbReference type="ARBA" id="ARBA00022989"/>
    </source>
</evidence>
<organism evidence="10 11">
    <name type="scientific">Rhodopseudomonas palustris (strain HaA2)</name>
    <dbReference type="NCBI Taxonomy" id="316058"/>
    <lineage>
        <taxon>Bacteria</taxon>
        <taxon>Pseudomonadati</taxon>
        <taxon>Pseudomonadota</taxon>
        <taxon>Alphaproteobacteria</taxon>
        <taxon>Hyphomicrobiales</taxon>
        <taxon>Nitrobacteraceae</taxon>
        <taxon>Rhodopseudomonas</taxon>
    </lineage>
</organism>
<keyword evidence="6 9" id="KW-1133">Transmembrane helix</keyword>
<dbReference type="GO" id="GO:0005886">
    <property type="term" value="C:plasma membrane"/>
    <property type="evidence" value="ECO:0007669"/>
    <property type="project" value="UniProtKB-SubCell"/>
</dbReference>
<keyword evidence="5 9" id="KW-0812">Transmembrane</keyword>
<keyword evidence="3" id="KW-1003">Cell membrane</keyword>
<evidence type="ECO:0000256" key="3">
    <source>
        <dbReference type="ARBA" id="ARBA00022475"/>
    </source>
</evidence>
<dbReference type="PANTHER" id="PTHR39342:SF1">
    <property type="entry name" value="UPF0283 MEMBRANE PROTEIN YCJF"/>
    <property type="match status" value="1"/>
</dbReference>
<evidence type="ECO:0000256" key="7">
    <source>
        <dbReference type="ARBA" id="ARBA00023136"/>
    </source>
</evidence>
<evidence type="ECO:0008006" key="12">
    <source>
        <dbReference type="Google" id="ProtNLM"/>
    </source>
</evidence>
<dbReference type="AlphaFoldDB" id="Q2IT25"/>
<dbReference type="InterPro" id="IPR021147">
    <property type="entry name" value="DUF697"/>
</dbReference>
<gene>
    <name evidence="10" type="ordered locus">RPB_3942</name>
</gene>
<keyword evidence="4" id="KW-0997">Cell inner membrane</keyword>
<dbReference type="eggNOG" id="COG3768">
    <property type="taxonomic scope" value="Bacteria"/>
</dbReference>
<evidence type="ECO:0000256" key="9">
    <source>
        <dbReference type="SAM" id="Phobius"/>
    </source>
</evidence>
<dbReference type="Proteomes" id="UP000008809">
    <property type="component" value="Chromosome"/>
</dbReference>
<evidence type="ECO:0000256" key="2">
    <source>
        <dbReference type="ARBA" id="ARBA00008255"/>
    </source>
</evidence>
<evidence type="ECO:0000313" key="10">
    <source>
        <dbReference type="EMBL" id="ABD08635.1"/>
    </source>
</evidence>
<dbReference type="STRING" id="316058.RPB_3942"/>